<organism evidence="1 2">
    <name type="scientific">Vaccinium darrowii</name>
    <dbReference type="NCBI Taxonomy" id="229202"/>
    <lineage>
        <taxon>Eukaryota</taxon>
        <taxon>Viridiplantae</taxon>
        <taxon>Streptophyta</taxon>
        <taxon>Embryophyta</taxon>
        <taxon>Tracheophyta</taxon>
        <taxon>Spermatophyta</taxon>
        <taxon>Magnoliopsida</taxon>
        <taxon>eudicotyledons</taxon>
        <taxon>Gunneridae</taxon>
        <taxon>Pentapetalae</taxon>
        <taxon>asterids</taxon>
        <taxon>Ericales</taxon>
        <taxon>Ericaceae</taxon>
        <taxon>Vaccinioideae</taxon>
        <taxon>Vaccinieae</taxon>
        <taxon>Vaccinium</taxon>
    </lineage>
</organism>
<accession>A0ACB7XKR4</accession>
<name>A0ACB7XKR4_9ERIC</name>
<dbReference type="EMBL" id="CM037160">
    <property type="protein sequence ID" value="KAH7841384.1"/>
    <property type="molecule type" value="Genomic_DNA"/>
</dbReference>
<reference evidence="1 2" key="1">
    <citation type="journal article" date="2021" name="Hortic Res">
        <title>High-quality reference genome and annotation aids understanding of berry development for evergreen blueberry (Vaccinium darrowii).</title>
        <authorList>
            <person name="Yu J."/>
            <person name="Hulse-Kemp A.M."/>
            <person name="Babiker E."/>
            <person name="Staton M."/>
        </authorList>
    </citation>
    <scope>NUCLEOTIDE SEQUENCE [LARGE SCALE GENOMIC DNA]</scope>
    <source>
        <strain evidence="2">cv. NJ 8807/NJ 8810</strain>
        <tissue evidence="1">Young leaf</tissue>
    </source>
</reference>
<evidence type="ECO:0000313" key="2">
    <source>
        <dbReference type="Proteomes" id="UP000828048"/>
    </source>
</evidence>
<comment type="caution">
    <text evidence="1">The sequence shown here is derived from an EMBL/GenBank/DDBJ whole genome shotgun (WGS) entry which is preliminary data.</text>
</comment>
<dbReference type="Proteomes" id="UP000828048">
    <property type="component" value="Chromosome 10"/>
</dbReference>
<sequence length="142" mass="15724">MSLFLFLWSVNARDDEDEPVAHHRTPLLINRLYVFGDSNVDPGNSMKVVDPYTNRTTKVGLTADFPPYGIDFDKKSMATGRFSNGKTAADCLEPEEKVNTKLISLTKSLVADKFVESFSAEAIILPVDQALIWTLGLLEASI</sequence>
<proteinExistence type="predicted"/>
<evidence type="ECO:0000313" key="1">
    <source>
        <dbReference type="EMBL" id="KAH7841384.1"/>
    </source>
</evidence>
<keyword evidence="2" id="KW-1185">Reference proteome</keyword>
<protein>
    <submittedName>
        <fullName evidence="1">Uncharacterized protein</fullName>
    </submittedName>
</protein>
<gene>
    <name evidence="1" type="ORF">Vadar_029191</name>
</gene>